<dbReference type="Pfam" id="PF00072">
    <property type="entry name" value="Response_reg"/>
    <property type="match status" value="1"/>
</dbReference>
<evidence type="ECO:0000259" key="2">
    <source>
        <dbReference type="PROSITE" id="PS50110"/>
    </source>
</evidence>
<dbReference type="AlphaFoldDB" id="A0A1H1H367"/>
<accession>A0A1H1H367</accession>
<dbReference type="STRING" id="1095778.SAMN04489842_2750"/>
<dbReference type="PROSITE" id="PS50110">
    <property type="entry name" value="RESPONSE_REGULATORY"/>
    <property type="match status" value="1"/>
</dbReference>
<keyword evidence="4" id="KW-1185">Reference proteome</keyword>
<dbReference type="Proteomes" id="UP000198848">
    <property type="component" value="Unassembled WGS sequence"/>
</dbReference>
<evidence type="ECO:0000313" key="4">
    <source>
        <dbReference type="Proteomes" id="UP000198848"/>
    </source>
</evidence>
<keyword evidence="1" id="KW-0597">Phosphoprotein</keyword>
<dbReference type="PANTHER" id="PTHR44520:SF2">
    <property type="entry name" value="RESPONSE REGULATOR RCP1"/>
    <property type="match status" value="1"/>
</dbReference>
<proteinExistence type="predicted"/>
<organism evidence="3 4">
    <name type="scientific">Natronobacterium texcoconense</name>
    <dbReference type="NCBI Taxonomy" id="1095778"/>
    <lineage>
        <taxon>Archaea</taxon>
        <taxon>Methanobacteriati</taxon>
        <taxon>Methanobacteriota</taxon>
        <taxon>Stenosarchaea group</taxon>
        <taxon>Halobacteria</taxon>
        <taxon>Halobacteriales</taxon>
        <taxon>Natrialbaceae</taxon>
        <taxon>Natronobacterium</taxon>
    </lineage>
</organism>
<evidence type="ECO:0000256" key="1">
    <source>
        <dbReference type="PROSITE-ProRule" id="PRU00169"/>
    </source>
</evidence>
<dbReference type="InterPro" id="IPR001789">
    <property type="entry name" value="Sig_transdc_resp-reg_receiver"/>
</dbReference>
<dbReference type="EMBL" id="FNLC01000002">
    <property type="protein sequence ID" value="SDR19536.1"/>
    <property type="molecule type" value="Genomic_DNA"/>
</dbReference>
<evidence type="ECO:0000313" key="3">
    <source>
        <dbReference type="EMBL" id="SDR19536.1"/>
    </source>
</evidence>
<dbReference type="PANTHER" id="PTHR44520">
    <property type="entry name" value="RESPONSE REGULATOR RCP1-RELATED"/>
    <property type="match status" value="1"/>
</dbReference>
<dbReference type="GO" id="GO:0000160">
    <property type="term" value="P:phosphorelay signal transduction system"/>
    <property type="evidence" value="ECO:0007669"/>
    <property type="project" value="InterPro"/>
</dbReference>
<name>A0A1H1H367_NATTX</name>
<feature type="domain" description="Response regulatory" evidence="2">
    <location>
        <begin position="15"/>
        <end position="140"/>
    </location>
</feature>
<dbReference type="OrthoDB" id="3369at2157"/>
<dbReference type="SMART" id="SM00448">
    <property type="entry name" value="REC"/>
    <property type="match status" value="1"/>
</dbReference>
<dbReference type="RefSeq" id="WP_090382721.1">
    <property type="nucleotide sequence ID" value="NZ_FNLC01000002.1"/>
</dbReference>
<sequence length="156" mass="17254">MKSPETKLSRSSFHTILLVEDNPGDARLVEEALSDPVRADTLHTVHTGSEALDFVDQRDEYADAPAPDLVLLDWHLPGKGGKGILTELNDDPNHDHIPVIVLTGSQSDREVREAYELNANACLSKNSSPDEFEETLRAFEDFWLSAARLPCDGEES</sequence>
<feature type="modified residue" description="4-aspartylphosphate" evidence="1">
    <location>
        <position position="73"/>
    </location>
</feature>
<reference evidence="4" key="1">
    <citation type="submission" date="2016-10" db="EMBL/GenBank/DDBJ databases">
        <authorList>
            <person name="Varghese N."/>
            <person name="Submissions S."/>
        </authorList>
    </citation>
    <scope>NUCLEOTIDE SEQUENCE [LARGE SCALE GENOMIC DNA]</scope>
    <source>
        <strain evidence="4">DSM 24767</strain>
    </source>
</reference>
<dbReference type="SUPFAM" id="SSF52172">
    <property type="entry name" value="CheY-like"/>
    <property type="match status" value="1"/>
</dbReference>
<dbReference type="InterPro" id="IPR052893">
    <property type="entry name" value="TCS_response_regulator"/>
</dbReference>
<dbReference type="InterPro" id="IPR011006">
    <property type="entry name" value="CheY-like_superfamily"/>
</dbReference>
<dbReference type="Gene3D" id="3.40.50.2300">
    <property type="match status" value="1"/>
</dbReference>
<gene>
    <name evidence="3" type="ORF">SAMN04489842_2750</name>
</gene>
<protein>
    <submittedName>
        <fullName evidence="3">Response regulator receiver domain-containing protein</fullName>
    </submittedName>
</protein>
<dbReference type="CDD" id="cd17557">
    <property type="entry name" value="REC_Rcp-like"/>
    <property type="match status" value="1"/>
</dbReference>